<reference evidence="2 3" key="1">
    <citation type="journal article" date="2011" name="Stand. Genomic Sci.">
        <title>Complete genome sequence of Deinococcus maricopensis type strain (LB-34).</title>
        <authorList>
            <person name="Pukall R."/>
            <person name="Zeytun A."/>
            <person name="Lucas S."/>
            <person name="Lapidus A."/>
            <person name="Hammon N."/>
            <person name="Deshpande S."/>
            <person name="Nolan M."/>
            <person name="Cheng J.F."/>
            <person name="Pitluck S."/>
            <person name="Liolios K."/>
            <person name="Pagani I."/>
            <person name="Mikhailova N."/>
            <person name="Ivanova N."/>
            <person name="Mavromatis K."/>
            <person name="Pati A."/>
            <person name="Tapia R."/>
            <person name="Han C."/>
            <person name="Goodwin L."/>
            <person name="Chen A."/>
            <person name="Palaniappan K."/>
            <person name="Land M."/>
            <person name="Hauser L."/>
            <person name="Chang Y.J."/>
            <person name="Jeffries C.D."/>
            <person name="Brambilla E.M."/>
            <person name="Rohde M."/>
            <person name="Goker M."/>
            <person name="Detter J.C."/>
            <person name="Woyke T."/>
            <person name="Bristow J."/>
            <person name="Eisen J.A."/>
            <person name="Markowitz V."/>
            <person name="Hugenholtz P."/>
            <person name="Kyrpides N.C."/>
            <person name="Klenk H.P."/>
        </authorList>
    </citation>
    <scope>NUCLEOTIDE SEQUENCE [LARGE SCALE GENOMIC DNA]</scope>
    <source>
        <strain evidence="3">DSM 21211 / LMG 22137 / NRRL B-23946 / LB-34</strain>
    </source>
</reference>
<dbReference type="eggNOG" id="ENOG5033VCT">
    <property type="taxonomic scope" value="Bacteria"/>
</dbReference>
<evidence type="ECO:0008006" key="4">
    <source>
        <dbReference type="Google" id="ProtNLM"/>
    </source>
</evidence>
<gene>
    <name evidence="2" type="ordered locus">Deima_1268</name>
</gene>
<evidence type="ECO:0000256" key="1">
    <source>
        <dbReference type="SAM" id="SignalP"/>
    </source>
</evidence>
<organism evidence="2 3">
    <name type="scientific">Deinococcus maricopensis (strain DSM 21211 / LMG 22137 / NRRL B-23946 / LB-34)</name>
    <dbReference type="NCBI Taxonomy" id="709986"/>
    <lineage>
        <taxon>Bacteria</taxon>
        <taxon>Thermotogati</taxon>
        <taxon>Deinococcota</taxon>
        <taxon>Deinococci</taxon>
        <taxon>Deinococcales</taxon>
        <taxon>Deinococcaceae</taxon>
        <taxon>Deinococcus</taxon>
    </lineage>
</organism>
<dbReference type="RefSeq" id="WP_013556424.1">
    <property type="nucleotide sequence ID" value="NC_014958.1"/>
</dbReference>
<sequence length="249" mass="26526" precursor="true">MKTPKVIAAQSAALLGLVLTLGACGATATVPQDSKAAEAQPAKATLAAQNVTNYRVRVVVDRVYCKDTEDITGADEFYAGGDLVVSKPDGTKKSVPFLMSPPVDLNNKMTWTASYTVLDEVVPADSDVVGKLVAYDEDAGKDWSNVGPKFMEAARVTGEELIKTGNSKAAIAAGALNAGMSILDAAMSADKDDVLGLFGFQGTTINSSTPTYISRSQRMYKTSTWGWSTWDYTMYYHLEIEPTTAAPTL</sequence>
<protein>
    <recommendedName>
        <fullName evidence="4">Lipoprotein</fullName>
    </recommendedName>
</protein>
<keyword evidence="1" id="KW-0732">Signal</keyword>
<dbReference type="EMBL" id="CP002454">
    <property type="protein sequence ID" value="ADV66919.1"/>
    <property type="molecule type" value="Genomic_DNA"/>
</dbReference>
<dbReference type="HOGENOM" id="CLU_1114381_0_0_0"/>
<keyword evidence="3" id="KW-1185">Reference proteome</keyword>
<dbReference type="KEGG" id="dmr:Deima_1268"/>
<dbReference type="PROSITE" id="PS51257">
    <property type="entry name" value="PROKAR_LIPOPROTEIN"/>
    <property type="match status" value="1"/>
</dbReference>
<evidence type="ECO:0000313" key="3">
    <source>
        <dbReference type="Proteomes" id="UP000008635"/>
    </source>
</evidence>
<evidence type="ECO:0000313" key="2">
    <source>
        <dbReference type="EMBL" id="ADV66919.1"/>
    </source>
</evidence>
<reference evidence="3" key="2">
    <citation type="submission" date="2011-01" db="EMBL/GenBank/DDBJ databases">
        <title>The complete genome of Deinococcus maricopensis DSM 21211.</title>
        <authorList>
            <consortium name="US DOE Joint Genome Institute (JGI-PGF)"/>
            <person name="Lucas S."/>
            <person name="Copeland A."/>
            <person name="Lapidus A."/>
            <person name="Goodwin L."/>
            <person name="Pitluck S."/>
            <person name="Kyrpides N."/>
            <person name="Mavromatis K."/>
            <person name="Pagani I."/>
            <person name="Ivanova N."/>
            <person name="Ovchinnikova G."/>
            <person name="Zeytun A."/>
            <person name="Detter J.C."/>
            <person name="Han C."/>
            <person name="Land M."/>
            <person name="Hauser L."/>
            <person name="Markowitz V."/>
            <person name="Cheng J.-F."/>
            <person name="Hugenholtz P."/>
            <person name="Woyke T."/>
            <person name="Wu D."/>
            <person name="Pukall R."/>
            <person name="Gehrich-Schroeter G."/>
            <person name="Brambilla E."/>
            <person name="Klenk H.-P."/>
            <person name="Eisen J.A."/>
        </authorList>
    </citation>
    <scope>NUCLEOTIDE SEQUENCE [LARGE SCALE GENOMIC DNA]</scope>
    <source>
        <strain evidence="3">DSM 21211 / LMG 22137 / NRRL B-23946 / LB-34</strain>
    </source>
</reference>
<name>E8U780_DEIML</name>
<dbReference type="Proteomes" id="UP000008635">
    <property type="component" value="Chromosome"/>
</dbReference>
<feature type="chain" id="PRO_5003232254" description="Lipoprotein" evidence="1">
    <location>
        <begin position="29"/>
        <end position="249"/>
    </location>
</feature>
<feature type="signal peptide" evidence="1">
    <location>
        <begin position="1"/>
        <end position="28"/>
    </location>
</feature>
<dbReference type="OrthoDB" id="72444at2"/>
<proteinExistence type="predicted"/>
<dbReference type="AlphaFoldDB" id="E8U780"/>
<accession>E8U780</accession>